<evidence type="ECO:0000256" key="13">
    <source>
        <dbReference type="ARBA" id="ARBA00023316"/>
    </source>
</evidence>
<dbReference type="EMBL" id="JACRSU010000001">
    <property type="protein sequence ID" value="MBC8539868.1"/>
    <property type="molecule type" value="Genomic_DNA"/>
</dbReference>
<comment type="similarity">
    <text evidence="4">In the N-terminal section; belongs to the N-acetylglucosamine-1-phosphate uridyltransferase family.</text>
</comment>
<dbReference type="PANTHER" id="PTHR43584">
    <property type="entry name" value="NUCLEOTIDYL TRANSFERASE"/>
    <property type="match status" value="1"/>
</dbReference>
<evidence type="ECO:0000313" key="17">
    <source>
        <dbReference type="EMBL" id="MBC8539868.1"/>
    </source>
</evidence>
<evidence type="ECO:0000256" key="3">
    <source>
        <dbReference type="ARBA" id="ARBA00007707"/>
    </source>
</evidence>
<dbReference type="GO" id="GO:0003977">
    <property type="term" value="F:UDP-N-acetylglucosamine diphosphorylase activity"/>
    <property type="evidence" value="ECO:0007669"/>
    <property type="project" value="InterPro"/>
</dbReference>
<organism evidence="17 18">
    <name type="scientific">Congzhengia minquanensis</name>
    <dbReference type="NCBI Taxonomy" id="2763657"/>
    <lineage>
        <taxon>Bacteria</taxon>
        <taxon>Bacillati</taxon>
        <taxon>Bacillota</taxon>
        <taxon>Clostridia</taxon>
        <taxon>Eubacteriales</taxon>
        <taxon>Oscillospiraceae</taxon>
        <taxon>Congzhengia</taxon>
    </lineage>
</organism>
<dbReference type="InterPro" id="IPR001451">
    <property type="entry name" value="Hexapep"/>
</dbReference>
<keyword evidence="10" id="KW-0133">Cell shape</keyword>
<evidence type="ECO:0000256" key="2">
    <source>
        <dbReference type="ARBA" id="ARBA00004496"/>
    </source>
</evidence>
<dbReference type="GO" id="GO:0019134">
    <property type="term" value="F:glucosamine-1-phosphate N-acetyltransferase activity"/>
    <property type="evidence" value="ECO:0007669"/>
    <property type="project" value="InterPro"/>
</dbReference>
<evidence type="ECO:0000256" key="9">
    <source>
        <dbReference type="ARBA" id="ARBA00022842"/>
    </source>
</evidence>
<evidence type="ECO:0000256" key="8">
    <source>
        <dbReference type="ARBA" id="ARBA00022723"/>
    </source>
</evidence>
<evidence type="ECO:0000256" key="14">
    <source>
        <dbReference type="ARBA" id="ARBA00048247"/>
    </source>
</evidence>
<evidence type="ECO:0000313" key="18">
    <source>
        <dbReference type="Proteomes" id="UP000611762"/>
    </source>
</evidence>
<keyword evidence="7" id="KW-0548">Nucleotidyltransferase</keyword>
<keyword evidence="12" id="KW-0012">Acyltransferase</keyword>
<protein>
    <submittedName>
        <fullName evidence="17">UDP-N-acetylglucosamine diphosphorylase</fullName>
    </submittedName>
</protein>
<dbReference type="PANTHER" id="PTHR43584:SF3">
    <property type="entry name" value="BIFUNCTIONAL PROTEIN GLMU"/>
    <property type="match status" value="1"/>
</dbReference>
<keyword evidence="5" id="KW-0963">Cytoplasm</keyword>
<comment type="subcellular location">
    <subcellularLocation>
        <location evidence="2">Cytoplasm</location>
    </subcellularLocation>
</comment>
<evidence type="ECO:0000256" key="7">
    <source>
        <dbReference type="ARBA" id="ARBA00022695"/>
    </source>
</evidence>
<evidence type="ECO:0000256" key="6">
    <source>
        <dbReference type="ARBA" id="ARBA00022679"/>
    </source>
</evidence>
<proteinExistence type="inferred from homology"/>
<keyword evidence="18" id="KW-1185">Reference proteome</keyword>
<gene>
    <name evidence="17" type="ORF">H8698_02620</name>
</gene>
<evidence type="ECO:0000256" key="4">
    <source>
        <dbReference type="ARBA" id="ARBA00007947"/>
    </source>
</evidence>
<dbReference type="InterPro" id="IPR011004">
    <property type="entry name" value="Trimer_LpxA-like_sf"/>
</dbReference>
<name>A0A926HXY9_9FIRM</name>
<comment type="catalytic activity">
    <reaction evidence="14">
        <text>alpha-D-glucosamine 1-phosphate + acetyl-CoA = N-acetyl-alpha-D-glucosamine 1-phosphate + CoA + H(+)</text>
        <dbReference type="Rhea" id="RHEA:13725"/>
        <dbReference type="ChEBI" id="CHEBI:15378"/>
        <dbReference type="ChEBI" id="CHEBI:57287"/>
        <dbReference type="ChEBI" id="CHEBI:57288"/>
        <dbReference type="ChEBI" id="CHEBI:57776"/>
        <dbReference type="ChEBI" id="CHEBI:58516"/>
        <dbReference type="EC" id="2.3.1.157"/>
    </reaction>
</comment>
<dbReference type="InterPro" id="IPR050065">
    <property type="entry name" value="GlmU-like"/>
</dbReference>
<dbReference type="InterPro" id="IPR038009">
    <property type="entry name" value="GlmU_C_LbH"/>
</dbReference>
<sequence length="219" mass="23400">MEAFFLAREDIIKKHKAAGVVFVDENNVYIDETVLIGDGTVVEPNVRITGSTKIGRNALIGFCSDIANCEIGDNVTVKHSVLTDSKIGAGTNIGPFAYVRPNCCVGENVKLGDFVEIKNSNIGDGTKLAHLTYVGDADVGKHINFGCGTVVVNYDGKNKHRTVIEDGAFIGCNTNLVSPVTVGENAYTAAGSTITEDVPADTLAIARARQVIKDNWKRK</sequence>
<keyword evidence="8" id="KW-0479">Metal-binding</keyword>
<dbReference type="GO" id="GO:0006048">
    <property type="term" value="P:UDP-N-acetylglucosamine biosynthetic process"/>
    <property type="evidence" value="ECO:0007669"/>
    <property type="project" value="InterPro"/>
</dbReference>
<evidence type="ECO:0000256" key="12">
    <source>
        <dbReference type="ARBA" id="ARBA00023315"/>
    </source>
</evidence>
<evidence type="ECO:0000256" key="11">
    <source>
        <dbReference type="ARBA" id="ARBA00022984"/>
    </source>
</evidence>
<dbReference type="Proteomes" id="UP000611762">
    <property type="component" value="Unassembled WGS sequence"/>
</dbReference>
<evidence type="ECO:0000256" key="1">
    <source>
        <dbReference type="ARBA" id="ARBA00001946"/>
    </source>
</evidence>
<evidence type="ECO:0000256" key="16">
    <source>
        <dbReference type="ARBA" id="ARBA00049628"/>
    </source>
</evidence>
<dbReference type="Gene3D" id="2.160.10.10">
    <property type="entry name" value="Hexapeptide repeat proteins"/>
    <property type="match status" value="1"/>
</dbReference>
<evidence type="ECO:0000256" key="5">
    <source>
        <dbReference type="ARBA" id="ARBA00022490"/>
    </source>
</evidence>
<dbReference type="SUPFAM" id="SSF51161">
    <property type="entry name" value="Trimeric LpxA-like enzymes"/>
    <property type="match status" value="1"/>
</dbReference>
<keyword evidence="9" id="KW-0460">Magnesium</keyword>
<keyword evidence="6" id="KW-0808">Transferase</keyword>
<keyword evidence="11" id="KW-0573">Peptidoglycan synthesis</keyword>
<evidence type="ECO:0000256" key="10">
    <source>
        <dbReference type="ARBA" id="ARBA00022960"/>
    </source>
</evidence>
<dbReference type="AlphaFoldDB" id="A0A926HXY9"/>
<accession>A0A926HXY9</accession>
<comment type="function">
    <text evidence="16">Catalyzes the last two sequential reactions in the de novo biosynthetic pathway for UDP-N-acetylglucosamine (UDP-GlcNAc). The C-terminal domain catalyzes the transfer of acetyl group from acetyl coenzyme A to glucosamine-1-phosphate (GlcN-1-P) to produce N-acetylglucosamine-1-phosphate (GlcNAc-1-P), which is converted into UDP-GlcNAc by the transfer of uridine 5-monophosphate (from uridine 5-triphosphate), a reaction catalyzed by the N-terminal domain.</text>
</comment>
<comment type="similarity">
    <text evidence="3">In the C-terminal section; belongs to the transferase hexapeptide repeat family.</text>
</comment>
<comment type="cofactor">
    <cofactor evidence="1">
        <name>Mg(2+)</name>
        <dbReference type="ChEBI" id="CHEBI:18420"/>
    </cofactor>
</comment>
<reference evidence="17" key="1">
    <citation type="submission" date="2020-08" db="EMBL/GenBank/DDBJ databases">
        <title>Genome public.</title>
        <authorList>
            <person name="Liu C."/>
            <person name="Sun Q."/>
        </authorList>
    </citation>
    <scope>NUCLEOTIDE SEQUENCE</scope>
    <source>
        <strain evidence="17">H8</strain>
    </source>
</reference>
<comment type="caution">
    <text evidence="17">The sequence shown here is derived from an EMBL/GenBank/DDBJ whole genome shotgun (WGS) entry which is preliminary data.</text>
</comment>
<keyword evidence="13" id="KW-0961">Cell wall biogenesis/degradation</keyword>
<comment type="catalytic activity">
    <reaction evidence="15">
        <text>N-acetyl-alpha-D-glucosamine 1-phosphate + UTP + H(+) = UDP-N-acetyl-alpha-D-glucosamine + diphosphate</text>
        <dbReference type="Rhea" id="RHEA:13509"/>
        <dbReference type="ChEBI" id="CHEBI:15378"/>
        <dbReference type="ChEBI" id="CHEBI:33019"/>
        <dbReference type="ChEBI" id="CHEBI:46398"/>
        <dbReference type="ChEBI" id="CHEBI:57705"/>
        <dbReference type="ChEBI" id="CHEBI:57776"/>
        <dbReference type="EC" id="2.7.7.23"/>
    </reaction>
</comment>
<evidence type="ECO:0000256" key="15">
    <source>
        <dbReference type="ARBA" id="ARBA00048493"/>
    </source>
</evidence>
<dbReference type="CDD" id="cd03353">
    <property type="entry name" value="LbH_GlmU_C"/>
    <property type="match status" value="1"/>
</dbReference>
<dbReference type="Pfam" id="PF00132">
    <property type="entry name" value="Hexapep"/>
    <property type="match status" value="2"/>
</dbReference>